<name>A0A378JT79_9GAMM</name>
<reference evidence="3 5" key="1">
    <citation type="submission" date="2015-11" db="EMBL/GenBank/DDBJ databases">
        <title>Genomic analysis of 38 Legionella species identifies large and diverse effector repertoires.</title>
        <authorList>
            <person name="Burstein D."/>
            <person name="Amaro F."/>
            <person name="Zusman T."/>
            <person name="Lifshitz Z."/>
            <person name="Cohen O."/>
            <person name="Gilbert J.A."/>
            <person name="Pupko T."/>
            <person name="Shuman H.A."/>
            <person name="Segal G."/>
        </authorList>
    </citation>
    <scope>NUCLEOTIDE SEQUENCE [LARGE SCALE GENOMIC DNA]</scope>
    <source>
        <strain evidence="3 5">ATCC 43877</strain>
    </source>
</reference>
<dbReference type="InterPro" id="IPR027385">
    <property type="entry name" value="Beta-barrel_OMP"/>
</dbReference>
<evidence type="ECO:0000256" key="1">
    <source>
        <dbReference type="ARBA" id="ARBA00022729"/>
    </source>
</evidence>
<keyword evidence="1" id="KW-0732">Signal</keyword>
<keyword evidence="4" id="KW-0472">Membrane</keyword>
<gene>
    <name evidence="3" type="ORF">Lmor_2002</name>
    <name evidence="4" type="ORF">NCTC12239_00742</name>
</gene>
<accession>A0A378JT79</accession>
<dbReference type="Pfam" id="PF13505">
    <property type="entry name" value="OMP_b-brl"/>
    <property type="match status" value="1"/>
</dbReference>
<dbReference type="EMBL" id="UGOG01000001">
    <property type="protein sequence ID" value="STX61824.1"/>
    <property type="molecule type" value="Genomic_DNA"/>
</dbReference>
<keyword evidence="5" id="KW-1185">Reference proteome</keyword>
<evidence type="ECO:0000313" key="5">
    <source>
        <dbReference type="Proteomes" id="UP000054985"/>
    </source>
</evidence>
<dbReference type="STRING" id="39962.Lmor_2002"/>
<keyword evidence="4" id="KW-0812">Transmembrane</keyword>
<dbReference type="Proteomes" id="UP000054985">
    <property type="component" value="Unassembled WGS sequence"/>
</dbReference>
<dbReference type="Proteomes" id="UP000254040">
    <property type="component" value="Unassembled WGS sequence"/>
</dbReference>
<evidence type="ECO:0000313" key="4">
    <source>
        <dbReference type="EMBL" id="STX61824.1"/>
    </source>
</evidence>
<feature type="domain" description="Outer membrane protein beta-barrel" evidence="2">
    <location>
        <begin position="45"/>
        <end position="224"/>
    </location>
</feature>
<protein>
    <submittedName>
        <fullName evidence="3 4">OmpA-like transmembrane domain</fullName>
    </submittedName>
</protein>
<evidence type="ECO:0000313" key="3">
    <source>
        <dbReference type="EMBL" id="KTD33451.1"/>
    </source>
</evidence>
<sequence>MADYAALPVKPVDNPFNLEYFIVFKKQFPFILVAAFLFLSSGCDAGSMETVQNRHPVYAGVLGGFGSTTWKGLVPDSKNQNMALMMSTPIEVREGGSVWGILAGYELSPYFAIETSYMRYPDAKIYFDSMSLFSFNNDGQREFKTETETVNLMGKIMLILPNSNFRVYSSAGIADVHRNDLLVNQWLMSPTFGAGINFHVSEHFMTELGANYTAGFGESQLEPTNTYIPFLYSVSLRLAYLF</sequence>
<dbReference type="AlphaFoldDB" id="A0A378JT79"/>
<evidence type="ECO:0000259" key="2">
    <source>
        <dbReference type="Pfam" id="PF13505"/>
    </source>
</evidence>
<dbReference type="Gene3D" id="2.40.160.20">
    <property type="match status" value="1"/>
</dbReference>
<reference evidence="4 6" key="2">
    <citation type="submission" date="2018-06" db="EMBL/GenBank/DDBJ databases">
        <authorList>
            <consortium name="Pathogen Informatics"/>
            <person name="Doyle S."/>
        </authorList>
    </citation>
    <scope>NUCLEOTIDE SEQUENCE [LARGE SCALE GENOMIC DNA]</scope>
    <source>
        <strain evidence="4 6">NCTC12239</strain>
    </source>
</reference>
<proteinExistence type="predicted"/>
<dbReference type="SUPFAM" id="SSF56925">
    <property type="entry name" value="OMPA-like"/>
    <property type="match status" value="1"/>
</dbReference>
<evidence type="ECO:0000313" key="6">
    <source>
        <dbReference type="Proteomes" id="UP000254040"/>
    </source>
</evidence>
<dbReference type="EMBL" id="LNYN01000025">
    <property type="protein sequence ID" value="KTD33451.1"/>
    <property type="molecule type" value="Genomic_DNA"/>
</dbReference>
<dbReference type="InterPro" id="IPR011250">
    <property type="entry name" value="OMP/PagP_B-barrel"/>
</dbReference>
<organism evidence="4 6">
    <name type="scientific">Legionella moravica</name>
    <dbReference type="NCBI Taxonomy" id="39962"/>
    <lineage>
        <taxon>Bacteria</taxon>
        <taxon>Pseudomonadati</taxon>
        <taxon>Pseudomonadota</taxon>
        <taxon>Gammaproteobacteria</taxon>
        <taxon>Legionellales</taxon>
        <taxon>Legionellaceae</taxon>
        <taxon>Legionella</taxon>
    </lineage>
</organism>
<dbReference type="RefSeq" id="WP_238584753.1">
    <property type="nucleotide sequence ID" value="NZ_CAAAJG010000016.1"/>
</dbReference>